<evidence type="ECO:0000313" key="3">
    <source>
        <dbReference type="Proteomes" id="UP001319861"/>
    </source>
</evidence>
<proteinExistence type="predicted"/>
<accession>A0ABM7PXN8</accession>
<evidence type="ECO:0000256" key="1">
    <source>
        <dbReference type="ARBA" id="ARBA00021292"/>
    </source>
</evidence>
<name>A0ABM7PXN8_SINCY</name>
<organism evidence="2 3">
    <name type="scientific">Sinomonas cyclohexanicum</name>
    <name type="common">Corynebacterium cyclohexanicum</name>
    <dbReference type="NCBI Taxonomy" id="322009"/>
    <lineage>
        <taxon>Bacteria</taxon>
        <taxon>Bacillati</taxon>
        <taxon>Actinomycetota</taxon>
        <taxon>Actinomycetes</taxon>
        <taxon>Micrococcales</taxon>
        <taxon>Micrococcaceae</taxon>
        <taxon>Sinomonas</taxon>
    </lineage>
</organism>
<dbReference type="InterPro" id="IPR050194">
    <property type="entry name" value="Glycosyltransferase_grp1"/>
</dbReference>
<gene>
    <name evidence="2" type="ORF">SCMU_29100</name>
</gene>
<dbReference type="EMBL" id="AP024525">
    <property type="protein sequence ID" value="BCT77068.1"/>
    <property type="molecule type" value="Genomic_DNA"/>
</dbReference>
<protein>
    <recommendedName>
        <fullName evidence="1">D-inositol 3-phosphate glycosyltransferase</fullName>
    </recommendedName>
</protein>
<reference evidence="2 3" key="1">
    <citation type="journal article" date="2021" name="J. Biosci. Bioeng.">
        <title>Identification and characterization of a chc gene cluster responsible for the aromatization pathway of cyclohexanecarboxylate degradation in Sinomonas cyclohexanicum ATCC 51369.</title>
        <authorList>
            <person name="Yamamoto T."/>
            <person name="Hasegawa Y."/>
            <person name="Lau P.C.K."/>
            <person name="Iwaki H."/>
        </authorList>
    </citation>
    <scope>NUCLEOTIDE SEQUENCE [LARGE SCALE GENOMIC DNA]</scope>
    <source>
        <strain evidence="2 3">ATCC 51369</strain>
    </source>
</reference>
<dbReference type="Pfam" id="PF13692">
    <property type="entry name" value="Glyco_trans_1_4"/>
    <property type="match status" value="1"/>
</dbReference>
<dbReference type="Gene3D" id="3.40.50.2000">
    <property type="entry name" value="Glycogen Phosphorylase B"/>
    <property type="match status" value="1"/>
</dbReference>
<sequence length="204" mass="20873">MGHYGVAVDTIKVLPFGPGIESEGRVCHYDGGVLKVLVVASDWIRKGGAAALKAAALARAGGLSLELTIVGDSPSDLPEWAHAVGGVDRARMSELYAAHHVLLEMARANAGGVTLTDAHAHGLPVIATSTGGTASIVADGRTGYLVEGGLVGIGAAAAALAAISEPELWSSFSRAAVQRSRSSLNWDVWADNVVAMCRGLLPRG</sequence>
<evidence type="ECO:0000313" key="2">
    <source>
        <dbReference type="EMBL" id="BCT77068.1"/>
    </source>
</evidence>
<dbReference type="PANTHER" id="PTHR45947">
    <property type="entry name" value="SULFOQUINOVOSYL TRANSFERASE SQD2"/>
    <property type="match status" value="1"/>
</dbReference>
<dbReference type="PANTHER" id="PTHR45947:SF3">
    <property type="entry name" value="SULFOQUINOVOSYL TRANSFERASE SQD2"/>
    <property type="match status" value="1"/>
</dbReference>
<dbReference type="SUPFAM" id="SSF53756">
    <property type="entry name" value="UDP-Glycosyltransferase/glycogen phosphorylase"/>
    <property type="match status" value="1"/>
</dbReference>
<keyword evidence="3" id="KW-1185">Reference proteome</keyword>
<dbReference type="Proteomes" id="UP001319861">
    <property type="component" value="Chromosome"/>
</dbReference>